<keyword evidence="5" id="KW-1185">Reference proteome</keyword>
<dbReference type="Gene3D" id="3.40.630.30">
    <property type="match status" value="1"/>
</dbReference>
<evidence type="ECO:0000313" key="5">
    <source>
        <dbReference type="Proteomes" id="UP001281614"/>
    </source>
</evidence>
<accession>A0AAD9YGI6</accession>
<dbReference type="AlphaFoldDB" id="A0AAD9YGI6"/>
<evidence type="ECO:0000256" key="2">
    <source>
        <dbReference type="ARBA" id="ARBA00023315"/>
    </source>
</evidence>
<dbReference type="CDD" id="cd04301">
    <property type="entry name" value="NAT_SF"/>
    <property type="match status" value="1"/>
</dbReference>
<dbReference type="GO" id="GO:0016747">
    <property type="term" value="F:acyltransferase activity, transferring groups other than amino-acyl groups"/>
    <property type="evidence" value="ECO:0007669"/>
    <property type="project" value="InterPro"/>
</dbReference>
<dbReference type="Pfam" id="PF00583">
    <property type="entry name" value="Acetyltransf_1"/>
    <property type="match status" value="1"/>
</dbReference>
<evidence type="ECO:0000259" key="3">
    <source>
        <dbReference type="PROSITE" id="PS51186"/>
    </source>
</evidence>
<dbReference type="InterPro" id="IPR000182">
    <property type="entry name" value="GNAT_dom"/>
</dbReference>
<organism evidence="4 5">
    <name type="scientific">Colletotrichum kahawae</name>
    <name type="common">Coffee berry disease fungus</name>
    <dbReference type="NCBI Taxonomy" id="34407"/>
    <lineage>
        <taxon>Eukaryota</taxon>
        <taxon>Fungi</taxon>
        <taxon>Dikarya</taxon>
        <taxon>Ascomycota</taxon>
        <taxon>Pezizomycotina</taxon>
        <taxon>Sordariomycetes</taxon>
        <taxon>Hypocreomycetidae</taxon>
        <taxon>Glomerellales</taxon>
        <taxon>Glomerellaceae</taxon>
        <taxon>Colletotrichum</taxon>
        <taxon>Colletotrichum gloeosporioides species complex</taxon>
    </lineage>
</organism>
<dbReference type="EMBL" id="VYYT01000152">
    <property type="protein sequence ID" value="KAK2762488.1"/>
    <property type="molecule type" value="Genomic_DNA"/>
</dbReference>
<reference evidence="4" key="1">
    <citation type="submission" date="2023-02" db="EMBL/GenBank/DDBJ databases">
        <title>Colletotrichum kahawae CIFC_Que2 genome sequencing and assembly.</title>
        <authorList>
            <person name="Baroncelli R."/>
        </authorList>
    </citation>
    <scope>NUCLEOTIDE SEQUENCE</scope>
    <source>
        <strain evidence="4">CIFC_Que2</strain>
    </source>
</reference>
<dbReference type="PANTHER" id="PTHR43877">
    <property type="entry name" value="AMINOALKYLPHOSPHONATE N-ACETYLTRANSFERASE-RELATED-RELATED"/>
    <property type="match status" value="1"/>
</dbReference>
<name>A0AAD9YGI6_COLKA</name>
<evidence type="ECO:0000256" key="1">
    <source>
        <dbReference type="ARBA" id="ARBA00022679"/>
    </source>
</evidence>
<dbReference type="PROSITE" id="PS51186">
    <property type="entry name" value="GNAT"/>
    <property type="match status" value="1"/>
</dbReference>
<dbReference type="Proteomes" id="UP001281614">
    <property type="component" value="Unassembled WGS sequence"/>
</dbReference>
<keyword evidence="2" id="KW-0012">Acyltransferase</keyword>
<gene>
    <name evidence="4" type="ORF">CKAH01_16111</name>
</gene>
<feature type="domain" description="N-acetyltransferase" evidence="3">
    <location>
        <begin position="55"/>
        <end position="207"/>
    </location>
</feature>
<dbReference type="InterPro" id="IPR016181">
    <property type="entry name" value="Acyl_CoA_acyltransferase"/>
</dbReference>
<keyword evidence="1" id="KW-0808">Transferase</keyword>
<dbReference type="InterPro" id="IPR050832">
    <property type="entry name" value="Bact_Acetyltransf"/>
</dbReference>
<dbReference type="SUPFAM" id="SSF55729">
    <property type="entry name" value="Acyl-CoA N-acyltransferases (Nat)"/>
    <property type="match status" value="1"/>
</dbReference>
<sequence length="214" mass="23412">MMQSYQTHSSAAHYPLPGGLIISQVASPEELAFWTPSLSDLLQSCVNQDPEASSIGFRAPLSEDDATAYWASLSLDISGTDPLVYVFVLNDPAKSNDRASTAIGTFQLGQNPKATHRHKIEVRKLLVHPAQRGSGLGRKLMDFAEMFAREDLGKTMMLLDTASDTPARGFYLKLGYVEWGVCPAYAQNALGRLHDCSFFLKMLQPTEQGVANEG</sequence>
<protein>
    <recommendedName>
        <fullName evidence="3">N-acetyltransferase domain-containing protein</fullName>
    </recommendedName>
</protein>
<comment type="caution">
    <text evidence="4">The sequence shown here is derived from an EMBL/GenBank/DDBJ whole genome shotgun (WGS) entry which is preliminary data.</text>
</comment>
<proteinExistence type="predicted"/>
<evidence type="ECO:0000313" key="4">
    <source>
        <dbReference type="EMBL" id="KAK2762488.1"/>
    </source>
</evidence>